<dbReference type="InterPro" id="IPR011701">
    <property type="entry name" value="MFS"/>
</dbReference>
<dbReference type="PANTHER" id="PTHR42718:SF10">
    <property type="entry name" value="TRANSPORTER, PUTATIVE (AFU_ORTHOLOGUE AFUA_8G06760)-RELATED"/>
    <property type="match status" value="1"/>
</dbReference>
<dbReference type="OrthoDB" id="2130629at2759"/>
<evidence type="ECO:0000256" key="1">
    <source>
        <dbReference type="ARBA" id="ARBA00004141"/>
    </source>
</evidence>
<accession>A0A2T2NVV7</accession>
<feature type="chain" id="PRO_5015653093" evidence="7">
    <location>
        <begin position="17"/>
        <end position="604"/>
    </location>
</feature>
<dbReference type="GO" id="GO:0022857">
    <property type="term" value="F:transmembrane transporter activity"/>
    <property type="evidence" value="ECO:0007669"/>
    <property type="project" value="InterPro"/>
</dbReference>
<feature type="signal peptide" evidence="7">
    <location>
        <begin position="1"/>
        <end position="16"/>
    </location>
</feature>
<dbReference type="PROSITE" id="PS50850">
    <property type="entry name" value="MFS"/>
    <property type="match status" value="1"/>
</dbReference>
<dbReference type="EMBL" id="KZ678133">
    <property type="protein sequence ID" value="PSN69534.1"/>
    <property type="molecule type" value="Genomic_DNA"/>
</dbReference>
<feature type="transmembrane region" description="Helical" evidence="6">
    <location>
        <begin position="572"/>
        <end position="592"/>
    </location>
</feature>
<comment type="subcellular location">
    <subcellularLocation>
        <location evidence="1">Membrane</location>
        <topology evidence="1">Multi-pass membrane protein</topology>
    </subcellularLocation>
</comment>
<feature type="transmembrane region" description="Helical" evidence="6">
    <location>
        <begin position="328"/>
        <end position="352"/>
    </location>
</feature>
<dbReference type="AlphaFoldDB" id="A0A2T2NVV7"/>
<evidence type="ECO:0000259" key="8">
    <source>
        <dbReference type="PROSITE" id="PS50850"/>
    </source>
</evidence>
<feature type="transmembrane region" description="Helical" evidence="6">
    <location>
        <begin position="465"/>
        <end position="485"/>
    </location>
</feature>
<proteinExistence type="predicted"/>
<evidence type="ECO:0000256" key="6">
    <source>
        <dbReference type="SAM" id="Phobius"/>
    </source>
</evidence>
<feature type="transmembrane region" description="Helical" evidence="6">
    <location>
        <begin position="165"/>
        <end position="189"/>
    </location>
</feature>
<evidence type="ECO:0000313" key="9">
    <source>
        <dbReference type="EMBL" id="PSN69534.1"/>
    </source>
</evidence>
<dbReference type="Pfam" id="PF07690">
    <property type="entry name" value="MFS_1"/>
    <property type="match status" value="1"/>
</dbReference>
<keyword evidence="4 6" id="KW-0472">Membrane</keyword>
<keyword evidence="3 6" id="KW-1133">Transmembrane helix</keyword>
<keyword evidence="2 6" id="KW-0812">Transmembrane</keyword>
<dbReference type="SUPFAM" id="SSF103473">
    <property type="entry name" value="MFS general substrate transporter"/>
    <property type="match status" value="1"/>
</dbReference>
<evidence type="ECO:0000256" key="2">
    <source>
        <dbReference type="ARBA" id="ARBA00022692"/>
    </source>
</evidence>
<feature type="transmembrane region" description="Helical" evidence="6">
    <location>
        <begin position="358"/>
        <end position="376"/>
    </location>
</feature>
<dbReference type="Gene3D" id="1.20.1250.20">
    <property type="entry name" value="MFS general substrate transporter like domains"/>
    <property type="match status" value="2"/>
</dbReference>
<keyword evidence="7" id="KW-0732">Signal</keyword>
<evidence type="ECO:0000256" key="7">
    <source>
        <dbReference type="SAM" id="SignalP"/>
    </source>
</evidence>
<keyword evidence="10" id="KW-1185">Reference proteome</keyword>
<sequence>MKLSLVILGVAVGALAAPLVERTLQDSDNLVGNLWHAKEDSKRGDSDEVVGNLWHAKEDSKRGDSDEVVGNLWHAKDDDKRSDSDEIPVWTDEKQRKEAPRPSDDVEAGELTAENSTTAAGNLSKARRVSIIAILASLYVINTFGTGILVAALPRVALDVNLSEALILWPVAVYNLAAGCLLLIFGAVADIIGTKFMWLTGTYLYIVFTLAVGFSRSGIQIVMFRTFQGASIAMSLPTTVSLITNTFPKGTWRNIAFAIVGIGSPLGFALGLVLGGVFTDTIGWRWAYYITAIINFLISTSAVWLLPDIQHAHHSDSRMRRLTRDIDWVGAIIISAGLGLLLYILAAITSTLSIQDPQAIVLLLLSFIFILLFPLWMRHQTRRNRPALIPNRLWRNAVFSSICVCVFLSWAAMNCIQYLATLYFQQVERTSALESSLRFIPHVCSGVFINVLTGYLVSRVHIQKIAVISAVVTAASPALMATMPIDSNYWFAPFWALVLSPVNPDALFTISNLVISDAFPADLQSLAGGVFSEIGQFGNSVGLAVIAVIARSVSEQSGVTTREAWLMVGFRAAFWTIFAGCVVIIPLSFFGLRNGGLIGKKAPE</sequence>
<organism evidence="9 10">
    <name type="scientific">Corynespora cassiicola Philippines</name>
    <dbReference type="NCBI Taxonomy" id="1448308"/>
    <lineage>
        <taxon>Eukaryota</taxon>
        <taxon>Fungi</taxon>
        <taxon>Dikarya</taxon>
        <taxon>Ascomycota</taxon>
        <taxon>Pezizomycotina</taxon>
        <taxon>Dothideomycetes</taxon>
        <taxon>Pleosporomycetidae</taxon>
        <taxon>Pleosporales</taxon>
        <taxon>Corynesporascaceae</taxon>
        <taxon>Corynespora</taxon>
    </lineage>
</organism>
<dbReference type="GO" id="GO:0016020">
    <property type="term" value="C:membrane"/>
    <property type="evidence" value="ECO:0007669"/>
    <property type="project" value="UniProtKB-SubCell"/>
</dbReference>
<gene>
    <name evidence="9" type="ORF">BS50DRAFT_675646</name>
</gene>
<feature type="domain" description="Major facilitator superfamily (MFS) profile" evidence="8">
    <location>
        <begin position="131"/>
        <end position="596"/>
    </location>
</feature>
<feature type="transmembrane region" description="Helical" evidence="6">
    <location>
        <begin position="255"/>
        <end position="274"/>
    </location>
</feature>
<feature type="transmembrane region" description="Helical" evidence="6">
    <location>
        <begin position="286"/>
        <end position="307"/>
    </location>
</feature>
<feature type="compositionally biased region" description="Basic and acidic residues" evidence="5">
    <location>
        <begin position="91"/>
        <end position="104"/>
    </location>
</feature>
<feature type="transmembrane region" description="Helical" evidence="6">
    <location>
        <begin position="195"/>
        <end position="215"/>
    </location>
</feature>
<protein>
    <submittedName>
        <fullName evidence="9">MFS general substrate transporter</fullName>
    </submittedName>
</protein>
<evidence type="ECO:0000256" key="5">
    <source>
        <dbReference type="SAM" id="MobiDB-lite"/>
    </source>
</evidence>
<evidence type="ECO:0000256" key="3">
    <source>
        <dbReference type="ARBA" id="ARBA00022989"/>
    </source>
</evidence>
<dbReference type="InterPro" id="IPR036259">
    <property type="entry name" value="MFS_trans_sf"/>
</dbReference>
<feature type="transmembrane region" description="Helical" evidence="6">
    <location>
        <begin position="397"/>
        <end position="419"/>
    </location>
</feature>
<feature type="compositionally biased region" description="Basic and acidic residues" evidence="5">
    <location>
        <begin position="74"/>
        <end position="84"/>
    </location>
</feature>
<feature type="transmembrane region" description="Helical" evidence="6">
    <location>
        <begin position="131"/>
        <end position="153"/>
    </location>
</feature>
<dbReference type="Proteomes" id="UP000240883">
    <property type="component" value="Unassembled WGS sequence"/>
</dbReference>
<evidence type="ECO:0000313" key="10">
    <source>
        <dbReference type="Proteomes" id="UP000240883"/>
    </source>
</evidence>
<feature type="transmembrane region" description="Helical" evidence="6">
    <location>
        <begin position="439"/>
        <end position="458"/>
    </location>
</feature>
<dbReference type="InterPro" id="IPR020846">
    <property type="entry name" value="MFS_dom"/>
</dbReference>
<evidence type="ECO:0000256" key="4">
    <source>
        <dbReference type="ARBA" id="ARBA00023136"/>
    </source>
</evidence>
<name>A0A2T2NVV7_CORCC</name>
<reference evidence="9 10" key="1">
    <citation type="journal article" date="2018" name="Front. Microbiol.">
        <title>Genome-Wide Analysis of Corynespora cassiicola Leaf Fall Disease Putative Effectors.</title>
        <authorList>
            <person name="Lopez D."/>
            <person name="Ribeiro S."/>
            <person name="Label P."/>
            <person name="Fumanal B."/>
            <person name="Venisse J.S."/>
            <person name="Kohler A."/>
            <person name="de Oliveira R.R."/>
            <person name="Labutti K."/>
            <person name="Lipzen A."/>
            <person name="Lail K."/>
            <person name="Bauer D."/>
            <person name="Ohm R.A."/>
            <person name="Barry K.W."/>
            <person name="Spatafora J."/>
            <person name="Grigoriev I.V."/>
            <person name="Martin F.M."/>
            <person name="Pujade-Renaud V."/>
        </authorList>
    </citation>
    <scope>NUCLEOTIDE SEQUENCE [LARGE SCALE GENOMIC DNA]</scope>
    <source>
        <strain evidence="9 10">Philippines</strain>
    </source>
</reference>
<dbReference type="PANTHER" id="PTHR42718">
    <property type="entry name" value="MAJOR FACILITATOR SUPERFAMILY MULTIDRUG TRANSPORTER MFSC"/>
    <property type="match status" value="1"/>
</dbReference>
<feature type="region of interest" description="Disordered" evidence="5">
    <location>
        <begin position="58"/>
        <end position="113"/>
    </location>
</feature>